<protein>
    <recommendedName>
        <fullName evidence="6">Carbon storage regulator</fullName>
    </recommendedName>
</protein>
<dbReference type="GO" id="GO:0045947">
    <property type="term" value="P:negative regulation of translational initiation"/>
    <property type="evidence" value="ECO:0007669"/>
    <property type="project" value="TreeGrafter"/>
</dbReference>
<gene>
    <name evidence="5" type="ORF">S01H1_73041</name>
</gene>
<sequence length="73" mass="8403">MLVLSRRSDTAIQIGRDIKVTVLSVRNRQVKLGIDAPRSVRIWRDELCRGDPELLEDENENVSADEQTQLQRT</sequence>
<dbReference type="PANTHER" id="PTHR34984">
    <property type="entry name" value="CARBON STORAGE REGULATOR"/>
    <property type="match status" value="1"/>
</dbReference>
<dbReference type="EMBL" id="BARS01048778">
    <property type="protein sequence ID" value="GAG28267.1"/>
    <property type="molecule type" value="Genomic_DNA"/>
</dbReference>
<name>X0WYH1_9ZZZZ</name>
<dbReference type="GO" id="GO:0005829">
    <property type="term" value="C:cytosol"/>
    <property type="evidence" value="ECO:0007669"/>
    <property type="project" value="TreeGrafter"/>
</dbReference>
<keyword evidence="2" id="KW-0810">Translation regulation</keyword>
<dbReference type="HAMAP" id="MF_00167">
    <property type="entry name" value="CsrA"/>
    <property type="match status" value="1"/>
</dbReference>
<dbReference type="GO" id="GO:0006402">
    <property type="term" value="P:mRNA catabolic process"/>
    <property type="evidence" value="ECO:0007669"/>
    <property type="project" value="InterPro"/>
</dbReference>
<keyword evidence="1" id="KW-0963">Cytoplasm</keyword>
<accession>X0WYH1</accession>
<evidence type="ECO:0000256" key="4">
    <source>
        <dbReference type="SAM" id="MobiDB-lite"/>
    </source>
</evidence>
<dbReference type="PANTHER" id="PTHR34984:SF1">
    <property type="entry name" value="CARBON STORAGE REGULATOR"/>
    <property type="match status" value="1"/>
</dbReference>
<evidence type="ECO:0000313" key="5">
    <source>
        <dbReference type="EMBL" id="GAG28267.1"/>
    </source>
</evidence>
<proteinExistence type="inferred from homology"/>
<feature type="region of interest" description="Disordered" evidence="4">
    <location>
        <begin position="54"/>
        <end position="73"/>
    </location>
</feature>
<evidence type="ECO:0000256" key="2">
    <source>
        <dbReference type="ARBA" id="ARBA00022845"/>
    </source>
</evidence>
<dbReference type="InterPro" id="IPR003751">
    <property type="entry name" value="CsrA"/>
</dbReference>
<dbReference type="AlphaFoldDB" id="X0WYH1"/>
<comment type="caution">
    <text evidence="5">The sequence shown here is derived from an EMBL/GenBank/DDBJ whole genome shotgun (WGS) entry which is preliminary data.</text>
</comment>
<dbReference type="GO" id="GO:0006109">
    <property type="term" value="P:regulation of carbohydrate metabolic process"/>
    <property type="evidence" value="ECO:0007669"/>
    <property type="project" value="InterPro"/>
</dbReference>
<dbReference type="Pfam" id="PF02599">
    <property type="entry name" value="CsrA"/>
    <property type="match status" value="1"/>
</dbReference>
<evidence type="ECO:0000256" key="3">
    <source>
        <dbReference type="ARBA" id="ARBA00022884"/>
    </source>
</evidence>
<organism evidence="5">
    <name type="scientific">marine sediment metagenome</name>
    <dbReference type="NCBI Taxonomy" id="412755"/>
    <lineage>
        <taxon>unclassified sequences</taxon>
        <taxon>metagenomes</taxon>
        <taxon>ecological metagenomes</taxon>
    </lineage>
</organism>
<dbReference type="SUPFAM" id="SSF117130">
    <property type="entry name" value="CsrA-like"/>
    <property type="match status" value="1"/>
</dbReference>
<dbReference type="GO" id="GO:0048027">
    <property type="term" value="F:mRNA 5'-UTR binding"/>
    <property type="evidence" value="ECO:0007669"/>
    <property type="project" value="TreeGrafter"/>
</dbReference>
<evidence type="ECO:0008006" key="6">
    <source>
        <dbReference type="Google" id="ProtNLM"/>
    </source>
</evidence>
<keyword evidence="3" id="KW-0694">RNA-binding</keyword>
<dbReference type="Gene3D" id="2.60.40.4380">
    <property type="entry name" value="Translational regulator CsrA"/>
    <property type="match status" value="1"/>
</dbReference>
<evidence type="ECO:0000256" key="1">
    <source>
        <dbReference type="ARBA" id="ARBA00022490"/>
    </source>
</evidence>
<feature type="compositionally biased region" description="Polar residues" evidence="4">
    <location>
        <begin position="61"/>
        <end position="73"/>
    </location>
</feature>
<reference evidence="5" key="1">
    <citation type="journal article" date="2014" name="Front. Microbiol.">
        <title>High frequency of phylogenetically diverse reductive dehalogenase-homologous genes in deep subseafloor sedimentary metagenomes.</title>
        <authorList>
            <person name="Kawai M."/>
            <person name="Futagami T."/>
            <person name="Toyoda A."/>
            <person name="Takaki Y."/>
            <person name="Nishi S."/>
            <person name="Hori S."/>
            <person name="Arai W."/>
            <person name="Tsubouchi T."/>
            <person name="Morono Y."/>
            <person name="Uchiyama I."/>
            <person name="Ito T."/>
            <person name="Fujiyama A."/>
            <person name="Inagaki F."/>
            <person name="Takami H."/>
        </authorList>
    </citation>
    <scope>NUCLEOTIDE SEQUENCE</scope>
    <source>
        <strain evidence="5">Expedition CK06-06</strain>
    </source>
</reference>
<dbReference type="InterPro" id="IPR036107">
    <property type="entry name" value="CsrA_sf"/>
</dbReference>